<name>A0A803PU60_CANSA</name>
<accession>A0A803PU60</accession>
<evidence type="ECO:0000313" key="2">
    <source>
        <dbReference type="EnsemblPlants" id="cds.evm.model.06.1370.2.5bd9b13b"/>
    </source>
</evidence>
<keyword evidence="3" id="KW-1185">Reference proteome</keyword>
<evidence type="ECO:0000313" key="3">
    <source>
        <dbReference type="Proteomes" id="UP000596661"/>
    </source>
</evidence>
<dbReference type="NCBIfam" id="TIGR01640">
    <property type="entry name" value="F_box_assoc_1"/>
    <property type="match status" value="1"/>
</dbReference>
<protein>
    <recommendedName>
        <fullName evidence="1">F-box domain-containing protein</fullName>
    </recommendedName>
</protein>
<sequence length="396" mass="46026">MAEMRSFSDFPKEILEVILLLLPADSLVQLKFVNKFCYSLISPLINDPEFIAKHLFLTKNQSSASLLFRLPSPHVNHSLFTFPLLTIFYDNDKSKPFLSVTEALSLPLIQNERYKDMDKWDQAYHCDGLILLVNDFGTMMLCNPVLKESMLLPQPKNAILEGSPSTMGFGLDPESNDYKCVAIWCHDNCKIQVYTLSSNSWREIIMPADSEDMMYTITYSYLFSGLCWKGVCYWLVHNPDAFEFDKVLSFNISNEEFHLIHLPVIDDLIYMRDIDNDYCEYGFHLSVWNDSVVVYMKTERGSSCEYHFFPIDGAEDGAISRTNYFRVGPLENVRSEISFWKNDEKLIEIQKDGHVQLVSCNIHTQKFREVVCDLEGIRFDHWACFYVKSLISIRRR</sequence>
<dbReference type="Pfam" id="PF00646">
    <property type="entry name" value="F-box"/>
    <property type="match status" value="1"/>
</dbReference>
<dbReference type="EMBL" id="UZAU01000605">
    <property type="status" value="NOT_ANNOTATED_CDS"/>
    <property type="molecule type" value="Genomic_DNA"/>
</dbReference>
<dbReference type="PANTHER" id="PTHR31672:SF13">
    <property type="entry name" value="F-BOX PROTEIN CPR30-LIKE"/>
    <property type="match status" value="1"/>
</dbReference>
<dbReference type="InterPro" id="IPR001810">
    <property type="entry name" value="F-box_dom"/>
</dbReference>
<dbReference type="PROSITE" id="PS50181">
    <property type="entry name" value="FBOX"/>
    <property type="match status" value="1"/>
</dbReference>
<dbReference type="OrthoDB" id="1644187at2759"/>
<dbReference type="AlphaFoldDB" id="A0A803PU60"/>
<evidence type="ECO:0000259" key="1">
    <source>
        <dbReference type="PROSITE" id="PS50181"/>
    </source>
</evidence>
<dbReference type="PANTHER" id="PTHR31672">
    <property type="entry name" value="BNACNNG10540D PROTEIN"/>
    <property type="match status" value="1"/>
</dbReference>
<feature type="domain" description="F-box" evidence="1">
    <location>
        <begin position="4"/>
        <end position="55"/>
    </location>
</feature>
<dbReference type="InterPro" id="IPR036047">
    <property type="entry name" value="F-box-like_dom_sf"/>
</dbReference>
<dbReference type="InterPro" id="IPR050796">
    <property type="entry name" value="SCF_F-box_component"/>
</dbReference>
<reference evidence="2" key="1">
    <citation type="submission" date="2018-11" db="EMBL/GenBank/DDBJ databases">
        <authorList>
            <person name="Grassa J C."/>
        </authorList>
    </citation>
    <scope>NUCLEOTIDE SEQUENCE [LARGE SCALE GENOMIC DNA]</scope>
</reference>
<dbReference type="EnsemblPlants" id="evm.model.06.1370.2.5bd9b13b">
    <property type="protein sequence ID" value="cds.evm.model.06.1370.2.5bd9b13b"/>
    <property type="gene ID" value="evm.TU.06.1370"/>
</dbReference>
<dbReference type="SUPFAM" id="SSF81383">
    <property type="entry name" value="F-box domain"/>
    <property type="match status" value="1"/>
</dbReference>
<dbReference type="OMA" id="MCYDREN"/>
<reference evidence="2" key="2">
    <citation type="submission" date="2021-03" db="UniProtKB">
        <authorList>
            <consortium name="EnsemblPlants"/>
        </authorList>
    </citation>
    <scope>IDENTIFICATION</scope>
</reference>
<gene>
    <name evidence="2" type="primary">LOC115721213</name>
</gene>
<dbReference type="InterPro" id="IPR017451">
    <property type="entry name" value="F-box-assoc_interact_dom"/>
</dbReference>
<dbReference type="Gramene" id="evm.model.06.1370.2.5bd9b13b">
    <property type="protein sequence ID" value="cds.evm.model.06.1370.2.5bd9b13b"/>
    <property type="gene ID" value="evm.TU.06.1370"/>
</dbReference>
<dbReference type="Pfam" id="PF07734">
    <property type="entry name" value="FBA_1"/>
    <property type="match status" value="1"/>
</dbReference>
<proteinExistence type="predicted"/>
<organism evidence="2 3">
    <name type="scientific">Cannabis sativa</name>
    <name type="common">Hemp</name>
    <name type="synonym">Marijuana</name>
    <dbReference type="NCBI Taxonomy" id="3483"/>
    <lineage>
        <taxon>Eukaryota</taxon>
        <taxon>Viridiplantae</taxon>
        <taxon>Streptophyta</taxon>
        <taxon>Embryophyta</taxon>
        <taxon>Tracheophyta</taxon>
        <taxon>Spermatophyta</taxon>
        <taxon>Magnoliopsida</taxon>
        <taxon>eudicotyledons</taxon>
        <taxon>Gunneridae</taxon>
        <taxon>Pentapetalae</taxon>
        <taxon>rosids</taxon>
        <taxon>fabids</taxon>
        <taxon>Rosales</taxon>
        <taxon>Cannabaceae</taxon>
        <taxon>Cannabis</taxon>
    </lineage>
</organism>
<dbReference type="Proteomes" id="UP000596661">
    <property type="component" value="Chromosome 6"/>
</dbReference>
<dbReference type="InterPro" id="IPR006527">
    <property type="entry name" value="F-box-assoc_dom_typ1"/>
</dbReference>